<gene>
    <name evidence="1" type="ORF">K435DRAFT_803080</name>
</gene>
<accession>A0A4V4HE02</accession>
<name>A0A4V4HE02_DENBC</name>
<dbReference type="OrthoDB" id="3132519at2759"/>
<sequence length="141" mass="16095">MTNVDRYGNKTKRTIKPQWFKAQEIVYSEALELQSSSLALYEPSGRQKRFNTVHVEYSTVLGCGLRRFAHVPSNSFLILLAEENVTVVNGVQLSEYTWGLYQDLSCEKVEIVADVAALNKRQRTKKSAHNGVEDEVDEIYH</sequence>
<reference evidence="1 2" key="1">
    <citation type="journal article" date="2019" name="Nat. Ecol. Evol.">
        <title>Megaphylogeny resolves global patterns of mushroom evolution.</title>
        <authorList>
            <person name="Varga T."/>
            <person name="Krizsan K."/>
            <person name="Foldi C."/>
            <person name="Dima B."/>
            <person name="Sanchez-Garcia M."/>
            <person name="Sanchez-Ramirez S."/>
            <person name="Szollosi G.J."/>
            <person name="Szarkandi J.G."/>
            <person name="Papp V."/>
            <person name="Albert L."/>
            <person name="Andreopoulos W."/>
            <person name="Angelini C."/>
            <person name="Antonin V."/>
            <person name="Barry K.W."/>
            <person name="Bougher N.L."/>
            <person name="Buchanan P."/>
            <person name="Buyck B."/>
            <person name="Bense V."/>
            <person name="Catcheside P."/>
            <person name="Chovatia M."/>
            <person name="Cooper J."/>
            <person name="Damon W."/>
            <person name="Desjardin D."/>
            <person name="Finy P."/>
            <person name="Geml J."/>
            <person name="Haridas S."/>
            <person name="Hughes K."/>
            <person name="Justo A."/>
            <person name="Karasinski D."/>
            <person name="Kautmanova I."/>
            <person name="Kiss B."/>
            <person name="Kocsube S."/>
            <person name="Kotiranta H."/>
            <person name="LaButti K.M."/>
            <person name="Lechner B.E."/>
            <person name="Liimatainen K."/>
            <person name="Lipzen A."/>
            <person name="Lukacs Z."/>
            <person name="Mihaltcheva S."/>
            <person name="Morgado L.N."/>
            <person name="Niskanen T."/>
            <person name="Noordeloos M.E."/>
            <person name="Ohm R.A."/>
            <person name="Ortiz-Santana B."/>
            <person name="Ovrebo C."/>
            <person name="Racz N."/>
            <person name="Riley R."/>
            <person name="Savchenko A."/>
            <person name="Shiryaev A."/>
            <person name="Soop K."/>
            <person name="Spirin V."/>
            <person name="Szebenyi C."/>
            <person name="Tomsovsky M."/>
            <person name="Tulloss R.E."/>
            <person name="Uehling J."/>
            <person name="Grigoriev I.V."/>
            <person name="Vagvolgyi C."/>
            <person name="Papp T."/>
            <person name="Martin F.M."/>
            <person name="Miettinen O."/>
            <person name="Hibbett D.S."/>
            <person name="Nagy L.G."/>
        </authorList>
    </citation>
    <scope>NUCLEOTIDE SEQUENCE [LARGE SCALE GENOMIC DNA]</scope>
    <source>
        <strain evidence="1 2">CBS 962.96</strain>
    </source>
</reference>
<dbReference type="AlphaFoldDB" id="A0A4V4HE02"/>
<proteinExistence type="predicted"/>
<dbReference type="EMBL" id="ML179386">
    <property type="protein sequence ID" value="THU88995.1"/>
    <property type="molecule type" value="Genomic_DNA"/>
</dbReference>
<evidence type="ECO:0000313" key="2">
    <source>
        <dbReference type="Proteomes" id="UP000297245"/>
    </source>
</evidence>
<keyword evidence="2" id="KW-1185">Reference proteome</keyword>
<organism evidence="1 2">
    <name type="scientific">Dendrothele bispora (strain CBS 962.96)</name>
    <dbReference type="NCBI Taxonomy" id="1314807"/>
    <lineage>
        <taxon>Eukaryota</taxon>
        <taxon>Fungi</taxon>
        <taxon>Dikarya</taxon>
        <taxon>Basidiomycota</taxon>
        <taxon>Agaricomycotina</taxon>
        <taxon>Agaricomycetes</taxon>
        <taxon>Agaricomycetidae</taxon>
        <taxon>Agaricales</taxon>
        <taxon>Agaricales incertae sedis</taxon>
        <taxon>Dendrothele</taxon>
    </lineage>
</organism>
<evidence type="ECO:0000313" key="1">
    <source>
        <dbReference type="EMBL" id="THU88995.1"/>
    </source>
</evidence>
<protein>
    <submittedName>
        <fullName evidence="1">Uncharacterized protein</fullName>
    </submittedName>
</protein>
<dbReference type="Proteomes" id="UP000297245">
    <property type="component" value="Unassembled WGS sequence"/>
</dbReference>